<dbReference type="EMBL" id="LR743504">
    <property type="protein sequence ID" value="CAA2103535.1"/>
    <property type="molecule type" value="Genomic_DNA"/>
</dbReference>
<evidence type="ECO:0000313" key="7">
    <source>
        <dbReference type="EMBL" id="CAA2103535.1"/>
    </source>
</evidence>
<feature type="transmembrane region" description="Helical" evidence="6">
    <location>
        <begin position="61"/>
        <end position="83"/>
    </location>
</feature>
<feature type="transmembrane region" description="Helical" evidence="6">
    <location>
        <begin position="167"/>
        <end position="194"/>
    </location>
</feature>
<comment type="subcellular location">
    <subcellularLocation>
        <location evidence="1">Cell membrane</location>
        <topology evidence="1">Multi-pass membrane protein</topology>
    </subcellularLocation>
</comment>
<name>A0A679J4U3_9HYPH</name>
<keyword evidence="2" id="KW-1003">Cell membrane</keyword>
<evidence type="ECO:0000256" key="1">
    <source>
        <dbReference type="ARBA" id="ARBA00004651"/>
    </source>
</evidence>
<feature type="transmembrane region" description="Helical" evidence="6">
    <location>
        <begin position="265"/>
        <end position="282"/>
    </location>
</feature>
<feature type="transmembrane region" description="Helical" evidence="6">
    <location>
        <begin position="136"/>
        <end position="155"/>
    </location>
</feature>
<keyword evidence="5 6" id="KW-0472">Membrane</keyword>
<gene>
    <name evidence="7" type="ORF">MBUL_02244</name>
</gene>
<feature type="transmembrane region" description="Helical" evidence="6">
    <location>
        <begin position="414"/>
        <end position="447"/>
    </location>
</feature>
<evidence type="ECO:0000256" key="6">
    <source>
        <dbReference type="SAM" id="Phobius"/>
    </source>
</evidence>
<dbReference type="AlphaFoldDB" id="A0A679J4U3"/>
<evidence type="ECO:0000256" key="2">
    <source>
        <dbReference type="ARBA" id="ARBA00022475"/>
    </source>
</evidence>
<dbReference type="Pfam" id="PF01943">
    <property type="entry name" value="Polysacc_synt"/>
    <property type="match status" value="1"/>
</dbReference>
<protein>
    <recommendedName>
        <fullName evidence="8">Polysaccharide biosynthesis protein C-terminal domain-containing protein</fullName>
    </recommendedName>
</protein>
<dbReference type="GO" id="GO:0005886">
    <property type="term" value="C:plasma membrane"/>
    <property type="evidence" value="ECO:0007669"/>
    <property type="project" value="UniProtKB-SubCell"/>
</dbReference>
<dbReference type="PANTHER" id="PTHR30250">
    <property type="entry name" value="PST FAMILY PREDICTED COLANIC ACID TRANSPORTER"/>
    <property type="match status" value="1"/>
</dbReference>
<dbReference type="InterPro" id="IPR050833">
    <property type="entry name" value="Poly_Biosynth_Transport"/>
</dbReference>
<dbReference type="PANTHER" id="PTHR30250:SF11">
    <property type="entry name" value="O-ANTIGEN TRANSPORTER-RELATED"/>
    <property type="match status" value="1"/>
</dbReference>
<evidence type="ECO:0000256" key="3">
    <source>
        <dbReference type="ARBA" id="ARBA00022692"/>
    </source>
</evidence>
<organism evidence="7">
    <name type="scientific">Methylobacterium bullatum</name>
    <dbReference type="NCBI Taxonomy" id="570505"/>
    <lineage>
        <taxon>Bacteria</taxon>
        <taxon>Pseudomonadati</taxon>
        <taxon>Pseudomonadota</taxon>
        <taxon>Alphaproteobacteria</taxon>
        <taxon>Hyphomicrobiales</taxon>
        <taxon>Methylobacteriaceae</taxon>
        <taxon>Methylobacterium</taxon>
    </lineage>
</organism>
<reference evidence="7" key="1">
    <citation type="submission" date="2019-12" db="EMBL/GenBank/DDBJ databases">
        <authorList>
            <person name="Cremers G."/>
        </authorList>
    </citation>
    <scope>NUCLEOTIDE SEQUENCE</scope>
    <source>
        <strain evidence="7">Mbul1</strain>
    </source>
</reference>
<evidence type="ECO:0000256" key="5">
    <source>
        <dbReference type="ARBA" id="ARBA00023136"/>
    </source>
</evidence>
<feature type="transmembrane region" description="Helical" evidence="6">
    <location>
        <begin position="104"/>
        <end position="130"/>
    </location>
</feature>
<feature type="transmembrane region" description="Helical" evidence="6">
    <location>
        <begin position="355"/>
        <end position="376"/>
    </location>
</feature>
<keyword evidence="4 6" id="KW-1133">Transmembrane helix</keyword>
<feature type="transmembrane region" description="Helical" evidence="6">
    <location>
        <begin position="388"/>
        <end position="408"/>
    </location>
</feature>
<dbReference type="InterPro" id="IPR002797">
    <property type="entry name" value="Polysacc_synth"/>
</dbReference>
<proteinExistence type="predicted"/>
<accession>A0A679J4U3</accession>
<evidence type="ECO:0008006" key="8">
    <source>
        <dbReference type="Google" id="ProtNLM"/>
    </source>
</evidence>
<keyword evidence="3 6" id="KW-0812">Transmembrane</keyword>
<feature type="transmembrane region" description="Helical" evidence="6">
    <location>
        <begin position="326"/>
        <end position="349"/>
    </location>
</feature>
<feature type="transmembrane region" description="Helical" evidence="6">
    <location>
        <begin position="27"/>
        <end position="49"/>
    </location>
</feature>
<feature type="transmembrane region" description="Helical" evidence="6">
    <location>
        <begin position="200"/>
        <end position="221"/>
    </location>
</feature>
<evidence type="ECO:0000256" key="4">
    <source>
        <dbReference type="ARBA" id="ARBA00022989"/>
    </source>
</evidence>
<sequence length="454" mass="47331">MSLATDGTEGRTFGAVIVRFKTFRAGAAGAALDVFTIRIVAAVFAYGAQVLMARLMGRTEYGIFASIWVWIAILGHSSTLGFAQGACRFLPADQARADLAHVRGFLIGGAWVSGACACAVACFGLALVWMQGTLLGGPYAGPLLVAALVLPLFTLQDYLEGVARSQNWAVLAIAPPYLLRQGLIMAAMAGVVAAGAPARAWVAVACTLVATGIALAIQAWLLILRLRAVLPPEMPQYRWRIWLRACLPIAAADLAHSAFNMIDVVILSMMMPPTAVALYFVATRIQQFVPFVHYAASAATAQRFAAIHASQDAPGLKRFVRIQARLTCAATVAVGLVIVLAGPFLLAMFGPEFGASFPLLAVLVAGNVGASLFGPGEDLLTMIDGERLCAAITLAILAVAALLCVVLVPSMGAMGAAIAMALATILRGAGMALAAFLVHGIVTPVLWFPGRAGS</sequence>